<evidence type="ECO:0000256" key="7">
    <source>
        <dbReference type="SAM" id="Phobius"/>
    </source>
</evidence>
<dbReference type="Proteomes" id="UP001055125">
    <property type="component" value="Unassembled WGS sequence"/>
</dbReference>
<feature type="transmembrane region" description="Helical" evidence="7">
    <location>
        <begin position="442"/>
        <end position="464"/>
    </location>
</feature>
<evidence type="ECO:0000256" key="2">
    <source>
        <dbReference type="ARBA" id="ARBA00007430"/>
    </source>
</evidence>
<keyword evidence="5 7" id="KW-1133">Transmembrane helix</keyword>
<gene>
    <name evidence="8" type="primary">tuaB_2</name>
    <name evidence="8" type="ORF">OCOJLMKI_5306</name>
</gene>
<comment type="caution">
    <text evidence="8">The sequence shown here is derived from an EMBL/GenBank/DDBJ whole genome shotgun (WGS) entry which is preliminary data.</text>
</comment>
<dbReference type="RefSeq" id="WP_238247219.1">
    <property type="nucleotide sequence ID" value="NZ_BPQP01000161.1"/>
</dbReference>
<dbReference type="EMBL" id="BPQP01000161">
    <property type="protein sequence ID" value="GJD98067.1"/>
    <property type="molecule type" value="Genomic_DNA"/>
</dbReference>
<reference evidence="8" key="2">
    <citation type="submission" date="2021-08" db="EMBL/GenBank/DDBJ databases">
        <authorList>
            <person name="Tani A."/>
            <person name="Ola A."/>
            <person name="Ogura Y."/>
            <person name="Katsura K."/>
            <person name="Hayashi T."/>
        </authorList>
    </citation>
    <scope>NUCLEOTIDE SEQUENCE</scope>
    <source>
        <strain evidence="8">DSM 19015</strain>
    </source>
</reference>
<feature type="transmembrane region" description="Helical" evidence="7">
    <location>
        <begin position="361"/>
        <end position="385"/>
    </location>
</feature>
<evidence type="ECO:0000256" key="4">
    <source>
        <dbReference type="ARBA" id="ARBA00022692"/>
    </source>
</evidence>
<evidence type="ECO:0000313" key="8">
    <source>
        <dbReference type="EMBL" id="GJD98067.1"/>
    </source>
</evidence>
<name>A0ABQ4S8H4_9HYPH</name>
<comment type="subcellular location">
    <subcellularLocation>
        <location evidence="1">Cell membrane</location>
        <topology evidence="1">Multi-pass membrane protein</topology>
    </subcellularLocation>
</comment>
<organism evidence="8 9">
    <name type="scientific">Methylobacterium iners</name>
    <dbReference type="NCBI Taxonomy" id="418707"/>
    <lineage>
        <taxon>Bacteria</taxon>
        <taxon>Pseudomonadati</taxon>
        <taxon>Pseudomonadota</taxon>
        <taxon>Alphaproteobacteria</taxon>
        <taxon>Hyphomicrobiales</taxon>
        <taxon>Methylobacteriaceae</taxon>
        <taxon>Methylobacterium</taxon>
    </lineage>
</organism>
<keyword evidence="3" id="KW-1003">Cell membrane</keyword>
<feature type="transmembrane region" description="Helical" evidence="7">
    <location>
        <begin position="112"/>
        <end position="134"/>
    </location>
</feature>
<proteinExistence type="inferred from homology"/>
<keyword evidence="9" id="KW-1185">Reference proteome</keyword>
<feature type="transmembrane region" description="Helical" evidence="7">
    <location>
        <begin position="322"/>
        <end position="341"/>
    </location>
</feature>
<sequence length="567" mass="61507">MASLKAKFVSSSLWSIIAAVINNLSTLVVFIALARLLTPFEFGIVAFATVFIDLSRILVVAGIPDALIQRQTWDREVANTAFWFNIILSIFIIAILSILVAPLIGIFHGSEFSRVLVALSFLIFIEAISTVHVAKLRRDFRHKELARRGIASNFISGVVGVILAVLGWGVWAMVASRIVGVGGTSIMLWMSSGFRPNLNFSYHHLRSLWKFSGSLLGSQILNQSSAQVPSLLVGGYLGSIAIAQYRIGWRSLGLLTSLVIMPMQSAAVSALSRLSHDRTMLGDAYLRLTRVCAFVSCPVFFGIAAIAPDFVPLVFGPQWKDASYVLVCLSLNAGPLTLGYFEAPVMNAAGRSDLTFTNSLVGTLGNIIAAAVALPLGPLGVAFALTVRSHVTLPYALGLVQKATGVRRWRAVRNVLPAYLCAAAMAAIVSLLRLFLLDEVSAFIRLLIAIGAGLLVYVALLLIFAQHFIRLMLVELISLLPEKFSRFGVVKTYIASLETSSNSDTVVRISEMAELLANRVLNEQLVGINTLDSDLAVLLRASKLLQDYKVELPPNLTEVLRSINSHA</sequence>
<feature type="transmembrane region" description="Helical" evidence="7">
    <location>
        <begin position="42"/>
        <end position="61"/>
    </location>
</feature>
<dbReference type="PANTHER" id="PTHR30250">
    <property type="entry name" value="PST FAMILY PREDICTED COLANIC ACID TRANSPORTER"/>
    <property type="match status" value="1"/>
</dbReference>
<dbReference type="CDD" id="cd13127">
    <property type="entry name" value="MATE_tuaB_like"/>
    <property type="match status" value="1"/>
</dbReference>
<feature type="transmembrane region" description="Helical" evidence="7">
    <location>
        <begin position="416"/>
        <end position="436"/>
    </location>
</feature>
<evidence type="ECO:0000256" key="3">
    <source>
        <dbReference type="ARBA" id="ARBA00022475"/>
    </source>
</evidence>
<evidence type="ECO:0000256" key="6">
    <source>
        <dbReference type="ARBA" id="ARBA00023136"/>
    </source>
</evidence>
<feature type="transmembrane region" description="Helical" evidence="7">
    <location>
        <begin position="12"/>
        <end position="36"/>
    </location>
</feature>
<feature type="transmembrane region" description="Helical" evidence="7">
    <location>
        <begin position="252"/>
        <end position="271"/>
    </location>
</feature>
<evidence type="ECO:0000256" key="5">
    <source>
        <dbReference type="ARBA" id="ARBA00022989"/>
    </source>
</evidence>
<keyword evidence="4 7" id="KW-0812">Transmembrane</keyword>
<comment type="similarity">
    <text evidence="2">Belongs to the polysaccharide synthase family.</text>
</comment>
<protein>
    <submittedName>
        <fullName evidence="8">Teichuronic acid biosynthesis protein TuaB</fullName>
    </submittedName>
</protein>
<feature type="transmembrane region" description="Helical" evidence="7">
    <location>
        <begin position="154"/>
        <end position="174"/>
    </location>
</feature>
<reference evidence="8" key="1">
    <citation type="journal article" date="2021" name="Front. Microbiol.">
        <title>Comprehensive Comparative Genomics and Phenotyping of Methylobacterium Species.</title>
        <authorList>
            <person name="Alessa O."/>
            <person name="Ogura Y."/>
            <person name="Fujitani Y."/>
            <person name="Takami H."/>
            <person name="Hayashi T."/>
            <person name="Sahin N."/>
            <person name="Tani A."/>
        </authorList>
    </citation>
    <scope>NUCLEOTIDE SEQUENCE</scope>
    <source>
        <strain evidence="8">DSM 19015</strain>
    </source>
</reference>
<evidence type="ECO:0000256" key="1">
    <source>
        <dbReference type="ARBA" id="ARBA00004651"/>
    </source>
</evidence>
<feature type="transmembrane region" description="Helical" evidence="7">
    <location>
        <begin position="82"/>
        <end position="106"/>
    </location>
</feature>
<dbReference type="PANTHER" id="PTHR30250:SF10">
    <property type="entry name" value="LIPOPOLYSACCHARIDE BIOSYNTHESIS PROTEIN WZXC"/>
    <property type="match status" value="1"/>
</dbReference>
<accession>A0ABQ4S8H4</accession>
<keyword evidence="6 7" id="KW-0472">Membrane</keyword>
<feature type="transmembrane region" description="Helical" evidence="7">
    <location>
        <begin position="291"/>
        <end position="315"/>
    </location>
</feature>
<dbReference type="InterPro" id="IPR050833">
    <property type="entry name" value="Poly_Biosynth_Transport"/>
</dbReference>
<evidence type="ECO:0000313" key="9">
    <source>
        <dbReference type="Proteomes" id="UP001055125"/>
    </source>
</evidence>
<dbReference type="Pfam" id="PF13440">
    <property type="entry name" value="Polysacc_synt_3"/>
    <property type="match status" value="1"/>
</dbReference>